<feature type="region of interest" description="Disordered" evidence="1">
    <location>
        <begin position="992"/>
        <end position="1188"/>
    </location>
</feature>
<feature type="compositionally biased region" description="Basic and acidic residues" evidence="1">
    <location>
        <begin position="547"/>
        <end position="559"/>
    </location>
</feature>
<dbReference type="OrthoDB" id="10650458at2759"/>
<feature type="region of interest" description="Disordered" evidence="1">
    <location>
        <begin position="405"/>
        <end position="598"/>
    </location>
</feature>
<feature type="region of interest" description="Disordered" evidence="1">
    <location>
        <begin position="1220"/>
        <end position="1255"/>
    </location>
</feature>
<name>A0A166CGY7_9AGAM</name>
<keyword evidence="3" id="KW-1185">Reference proteome</keyword>
<organism evidence="2 3">
    <name type="scientific">Athelia psychrophila</name>
    <dbReference type="NCBI Taxonomy" id="1759441"/>
    <lineage>
        <taxon>Eukaryota</taxon>
        <taxon>Fungi</taxon>
        <taxon>Dikarya</taxon>
        <taxon>Basidiomycota</taxon>
        <taxon>Agaricomycotina</taxon>
        <taxon>Agaricomycetes</taxon>
        <taxon>Agaricomycetidae</taxon>
        <taxon>Atheliales</taxon>
        <taxon>Atheliaceae</taxon>
        <taxon>Athelia</taxon>
    </lineage>
</organism>
<feature type="compositionally biased region" description="Basic and acidic residues" evidence="1">
    <location>
        <begin position="481"/>
        <end position="491"/>
    </location>
</feature>
<feature type="compositionally biased region" description="Low complexity" evidence="1">
    <location>
        <begin position="159"/>
        <end position="170"/>
    </location>
</feature>
<reference evidence="2 3" key="1">
    <citation type="journal article" date="2016" name="Mol. Biol. Evol.">
        <title>Comparative Genomics of Early-Diverging Mushroom-Forming Fungi Provides Insights into the Origins of Lignocellulose Decay Capabilities.</title>
        <authorList>
            <person name="Nagy L.G."/>
            <person name="Riley R."/>
            <person name="Tritt A."/>
            <person name="Adam C."/>
            <person name="Daum C."/>
            <person name="Floudas D."/>
            <person name="Sun H."/>
            <person name="Yadav J.S."/>
            <person name="Pangilinan J."/>
            <person name="Larsson K.H."/>
            <person name="Matsuura K."/>
            <person name="Barry K."/>
            <person name="Labutti K."/>
            <person name="Kuo R."/>
            <person name="Ohm R.A."/>
            <person name="Bhattacharya S.S."/>
            <person name="Shirouzu T."/>
            <person name="Yoshinaga Y."/>
            <person name="Martin F.M."/>
            <person name="Grigoriev I.V."/>
            <person name="Hibbett D.S."/>
        </authorList>
    </citation>
    <scope>NUCLEOTIDE SEQUENCE [LARGE SCALE GENOMIC DNA]</scope>
    <source>
        <strain evidence="2 3">CBS 109695</strain>
    </source>
</reference>
<feature type="compositionally biased region" description="Acidic residues" evidence="1">
    <location>
        <begin position="96"/>
        <end position="108"/>
    </location>
</feature>
<feature type="compositionally biased region" description="Polar residues" evidence="1">
    <location>
        <begin position="223"/>
        <end position="263"/>
    </location>
</feature>
<feature type="compositionally biased region" description="Basic and acidic residues" evidence="1">
    <location>
        <begin position="441"/>
        <end position="450"/>
    </location>
</feature>
<feature type="compositionally biased region" description="Polar residues" evidence="1">
    <location>
        <begin position="59"/>
        <end position="75"/>
    </location>
</feature>
<evidence type="ECO:0000313" key="2">
    <source>
        <dbReference type="EMBL" id="KZP13647.1"/>
    </source>
</evidence>
<gene>
    <name evidence="2" type="ORF">FIBSPDRAFT_897203</name>
</gene>
<accession>A0A166CGY7</accession>
<evidence type="ECO:0000256" key="1">
    <source>
        <dbReference type="SAM" id="MobiDB-lite"/>
    </source>
</evidence>
<feature type="compositionally biased region" description="Acidic residues" evidence="1">
    <location>
        <begin position="1236"/>
        <end position="1249"/>
    </location>
</feature>
<feature type="compositionally biased region" description="Basic and acidic residues" evidence="1">
    <location>
        <begin position="460"/>
        <end position="472"/>
    </location>
</feature>
<sequence>MTRRTKSVFGDYQNGEDRLMSSIPLPPARHNFLFQPRHLFPTNFPTRTERVGSLFLSTSTSQLRPPSPLNLSLGSVVQRHGRGVKTRKTKPHSSEEETTTPEISEAEEASAKPQAYATRSRVKHVEEIPLPRTNRNPRQRLHSASDAAADHPPDEAADDAAAAPPTNDDPVTPRPSHIAGRGARPHFPGNPPQTVVQGDDDPQQPLLKSKPPRPLPKRVYGGSRNNAPAPSASDTNQTMAGESASSRQPVASGSSMEQASLQRVSGRFAEVGRIFHPPPPAGSSIQQHPAGWIARVENAKDIISKLAPFISIAPSTRHSSVPQHSALRPDLPRAGSSPLPSASPQAHQGQHRSRRHSATPSPQRSASGPKSSPQDEPSPTRSQLADFALEETDLFAFTSPLAHRRFGSQSNHDGQDGLHHFSDDLLDIPNPFAEDLINDDMSNRDEDEARAVLSDEQGEATEKLAHRQRDYESSGDGSDDSYGKLEREVQVKRRRRKEKERLREEQEAASAEPAPAPLRQPSAQPGRARGDSGAPGPSRAKAGPKAKASDRPLAKHRDVTTGFDSSDPTDSSSEDNPSDDESNNAGKGKRRAGGRPPAEALVRCDALGESTRAEANAIAQEYNLHPQTVLVRAGLALKATKEYGGDADARQAQLDAASAIDDEVALDGITVNQLRAQALHISKQITQLAKTYYNTQNFFIVGAVIHLGDEFASSLFAGNQDLLNKLLASYNVAENPRAFLHKAKVKLQHRQMELCDDPEATETIAPLTKAHFIKPPSAVRDWSSKLIGKWFLQELNVHTRSKHFLWVNWQNTAFKDKLVITGTDQHMPCQPGALWVTRDAKGREAQALGQAHYMNLLKRIDSPLNKGVDGHFDLEPGSLPLRIMTLDELYEELPDLPSEPQPAVVSHDGEVLVYATSESVKTKEAQLLCVSYEPVPFPSKTGDGAQKLPNKRKHNVVGAGSQQAPIHVDVADRTSLSPTPPALHADRDLHIVAPPSRQPLPPAAPSKPTPIPRASTVNRSRRRPKEDDIPQEFSTTAHDDYFIQDGPITALPSKRRKLTSRAVSPEDNLDPPHRRPIGPLHRGVKRKITVDDAPPSLLPGAATSRQPPRPSHHRPRSPLSTGQAPRSRQASNEQRNVQQDSRRALDRHHVPVDRAPGYRYRDPALDDECPLAPLPRQRQGYMRPGSRAPHDVEAHIPDSRSVPHTIQPNMDYLQPQHAYADRDPHSPLRVFPESYSDGDGEYYEEEEDASVALAL</sequence>
<protein>
    <submittedName>
        <fullName evidence="2">Uncharacterized protein</fullName>
    </submittedName>
</protein>
<feature type="compositionally biased region" description="Basic and acidic residues" evidence="1">
    <location>
        <begin position="1140"/>
        <end position="1152"/>
    </location>
</feature>
<feature type="compositionally biased region" description="Polar residues" evidence="1">
    <location>
        <begin position="358"/>
        <end position="383"/>
    </location>
</feature>
<dbReference type="AlphaFoldDB" id="A0A166CGY7"/>
<feature type="compositionally biased region" description="Acidic residues" evidence="1">
    <location>
        <begin position="572"/>
        <end position="582"/>
    </location>
</feature>
<feature type="region of interest" description="Disordered" evidence="1">
    <location>
        <begin position="316"/>
        <end position="387"/>
    </location>
</feature>
<proteinExistence type="predicted"/>
<feature type="compositionally biased region" description="Basic and acidic residues" evidence="1">
    <location>
        <begin position="413"/>
        <end position="423"/>
    </location>
</feature>
<feature type="compositionally biased region" description="Polar residues" evidence="1">
    <location>
        <begin position="1121"/>
        <end position="1139"/>
    </location>
</feature>
<feature type="region of interest" description="Disordered" evidence="1">
    <location>
        <begin position="59"/>
        <end position="264"/>
    </location>
</feature>
<feature type="region of interest" description="Disordered" evidence="1">
    <location>
        <begin position="270"/>
        <end position="289"/>
    </location>
</feature>
<feature type="compositionally biased region" description="Pro residues" evidence="1">
    <location>
        <begin position="996"/>
        <end position="1011"/>
    </location>
</feature>
<dbReference type="EMBL" id="KV417629">
    <property type="protein sequence ID" value="KZP13647.1"/>
    <property type="molecule type" value="Genomic_DNA"/>
</dbReference>
<evidence type="ECO:0000313" key="3">
    <source>
        <dbReference type="Proteomes" id="UP000076532"/>
    </source>
</evidence>
<dbReference type="Proteomes" id="UP000076532">
    <property type="component" value="Unassembled WGS sequence"/>
</dbReference>
<feature type="compositionally biased region" description="Polar residues" evidence="1">
    <location>
        <begin position="338"/>
        <end position="348"/>
    </location>
</feature>
<feature type="compositionally biased region" description="Basic residues" evidence="1">
    <location>
        <begin position="79"/>
        <end position="91"/>
    </location>
</feature>